<evidence type="ECO:0000313" key="1">
    <source>
        <dbReference type="EMBL" id="CAK7238317.1"/>
    </source>
</evidence>
<protein>
    <submittedName>
        <fullName evidence="1">Uncharacterized protein</fullName>
    </submittedName>
</protein>
<evidence type="ECO:0000313" key="2">
    <source>
        <dbReference type="Proteomes" id="UP001642482"/>
    </source>
</evidence>
<dbReference type="Proteomes" id="UP001642482">
    <property type="component" value="Unassembled WGS sequence"/>
</dbReference>
<gene>
    <name evidence="1" type="ORF">SEUCBS140593_010543</name>
</gene>
<dbReference type="EMBL" id="CAWUHD010000229">
    <property type="protein sequence ID" value="CAK7238317.1"/>
    <property type="molecule type" value="Genomic_DNA"/>
</dbReference>
<comment type="caution">
    <text evidence="1">The sequence shown here is derived from an EMBL/GenBank/DDBJ whole genome shotgun (WGS) entry which is preliminary data.</text>
</comment>
<proteinExistence type="predicted"/>
<keyword evidence="2" id="KW-1185">Reference proteome</keyword>
<name>A0ABP0D1N4_9PEZI</name>
<organism evidence="1 2">
    <name type="scientific">Sporothrix eucalyptigena</name>
    <dbReference type="NCBI Taxonomy" id="1812306"/>
    <lineage>
        <taxon>Eukaryota</taxon>
        <taxon>Fungi</taxon>
        <taxon>Dikarya</taxon>
        <taxon>Ascomycota</taxon>
        <taxon>Pezizomycotina</taxon>
        <taxon>Sordariomycetes</taxon>
        <taxon>Sordariomycetidae</taxon>
        <taxon>Ophiostomatales</taxon>
        <taxon>Ophiostomataceae</taxon>
        <taxon>Sporothrix</taxon>
    </lineage>
</organism>
<accession>A0ABP0D1N4</accession>
<sequence length="243" mass="27037">MIDLWLEDMEEMRKTAAGNAINIGVTCDETDTEKGKNQEEVPPDEIWVDEISGAVVVFGPGAVVRNIVFPSEFSAIRLCGLHCSDTPKSVVTLVRALLQAEPSIPSLADFVWEENIYIRHPRNVVSSKEAADQLLHDAVIYVPEPTFATHVCTAVTRPEHMNAVRVFVEPVDVRFVVKAVAELDTVETVRTGIGSVESKSVRIIWYKKTKPVWLHYHDEPAASYIASRFNNGKFTICGERCVA</sequence>
<feature type="non-terminal residue" evidence="1">
    <location>
        <position position="243"/>
    </location>
</feature>
<reference evidence="1 2" key="1">
    <citation type="submission" date="2024-01" db="EMBL/GenBank/DDBJ databases">
        <authorList>
            <person name="Allen C."/>
            <person name="Tagirdzhanova G."/>
        </authorList>
    </citation>
    <scope>NUCLEOTIDE SEQUENCE [LARGE SCALE GENOMIC DNA]</scope>
</reference>